<dbReference type="InterPro" id="IPR013325">
    <property type="entry name" value="RNA_pol_sigma_r2"/>
</dbReference>
<dbReference type="SUPFAM" id="SSF88946">
    <property type="entry name" value="Sigma2 domain of RNA polymerase sigma factors"/>
    <property type="match status" value="1"/>
</dbReference>
<evidence type="ECO:0000313" key="8">
    <source>
        <dbReference type="EMBL" id="PIR41562.1"/>
    </source>
</evidence>
<dbReference type="InterPro" id="IPR007627">
    <property type="entry name" value="RNA_pol_sigma70_r2"/>
</dbReference>
<evidence type="ECO:0000256" key="1">
    <source>
        <dbReference type="ARBA" id="ARBA00010641"/>
    </source>
</evidence>
<dbReference type="PANTHER" id="PTHR43133">
    <property type="entry name" value="RNA POLYMERASE ECF-TYPE SIGMA FACTO"/>
    <property type="match status" value="1"/>
</dbReference>
<keyword evidence="2" id="KW-0805">Transcription regulation</keyword>
<dbReference type="GO" id="GO:0016987">
    <property type="term" value="F:sigma factor activity"/>
    <property type="evidence" value="ECO:0007669"/>
    <property type="project" value="UniProtKB-KW"/>
</dbReference>
<dbReference type="InterPro" id="IPR039425">
    <property type="entry name" value="RNA_pol_sigma-70-like"/>
</dbReference>
<dbReference type="Gene3D" id="1.10.1740.10">
    <property type="match status" value="1"/>
</dbReference>
<comment type="similarity">
    <text evidence="1">Belongs to the sigma-70 factor family. ECF subfamily.</text>
</comment>
<evidence type="ECO:0000259" key="6">
    <source>
        <dbReference type="Pfam" id="PF04542"/>
    </source>
</evidence>
<reference evidence="8 9" key="1">
    <citation type="submission" date="2017-09" db="EMBL/GenBank/DDBJ databases">
        <title>Depth-based differentiation of microbial function through sediment-hosted aquifers and enrichment of novel symbionts in the deep terrestrial subsurface.</title>
        <authorList>
            <person name="Probst A.J."/>
            <person name="Ladd B."/>
            <person name="Jarett J.K."/>
            <person name="Geller-Mcgrath D.E."/>
            <person name="Sieber C.M."/>
            <person name="Emerson J.B."/>
            <person name="Anantharaman K."/>
            <person name="Thomas B.C."/>
            <person name="Malmstrom R."/>
            <person name="Stieglmeier M."/>
            <person name="Klingl A."/>
            <person name="Woyke T."/>
            <person name="Ryan C.M."/>
            <person name="Banfield J.F."/>
        </authorList>
    </citation>
    <scope>NUCLEOTIDE SEQUENCE [LARGE SCALE GENOMIC DNA]</scope>
    <source>
        <strain evidence="8">CG10_big_fil_rev_8_21_14_0_10_46_23</strain>
    </source>
</reference>
<dbReference type="NCBIfam" id="TIGR02937">
    <property type="entry name" value="sigma70-ECF"/>
    <property type="match status" value="1"/>
</dbReference>
<dbReference type="Proteomes" id="UP000230232">
    <property type="component" value="Unassembled WGS sequence"/>
</dbReference>
<proteinExistence type="inferred from homology"/>
<dbReference type="GO" id="GO:0003677">
    <property type="term" value="F:DNA binding"/>
    <property type="evidence" value="ECO:0007669"/>
    <property type="project" value="UniProtKB-KW"/>
</dbReference>
<feature type="domain" description="RNA polymerase sigma-70 region 2" evidence="6">
    <location>
        <begin position="13"/>
        <end position="77"/>
    </location>
</feature>
<keyword evidence="4" id="KW-0238">DNA-binding</keyword>
<dbReference type="CDD" id="cd06171">
    <property type="entry name" value="Sigma70_r4"/>
    <property type="match status" value="1"/>
</dbReference>
<feature type="domain" description="RNA polymerase sigma factor 70 region 4 type 2" evidence="7">
    <location>
        <begin position="114"/>
        <end position="166"/>
    </location>
</feature>
<dbReference type="EMBL" id="PCXO01000004">
    <property type="protein sequence ID" value="PIR41562.1"/>
    <property type="molecule type" value="Genomic_DNA"/>
</dbReference>
<evidence type="ECO:0000256" key="3">
    <source>
        <dbReference type="ARBA" id="ARBA00023082"/>
    </source>
</evidence>
<dbReference type="GO" id="GO:0006352">
    <property type="term" value="P:DNA-templated transcription initiation"/>
    <property type="evidence" value="ECO:0007669"/>
    <property type="project" value="InterPro"/>
</dbReference>
<keyword evidence="5" id="KW-0804">Transcription</keyword>
<protein>
    <recommendedName>
        <fullName evidence="10">RNA polymerase subunit sigma-24</fullName>
    </recommendedName>
</protein>
<dbReference type="PANTHER" id="PTHR43133:SF8">
    <property type="entry name" value="RNA POLYMERASE SIGMA FACTOR HI_1459-RELATED"/>
    <property type="match status" value="1"/>
</dbReference>
<dbReference type="InterPro" id="IPR036388">
    <property type="entry name" value="WH-like_DNA-bd_sf"/>
</dbReference>
<dbReference type="InterPro" id="IPR014284">
    <property type="entry name" value="RNA_pol_sigma-70_dom"/>
</dbReference>
<evidence type="ECO:0000256" key="4">
    <source>
        <dbReference type="ARBA" id="ARBA00023125"/>
    </source>
</evidence>
<dbReference type="InterPro" id="IPR013249">
    <property type="entry name" value="RNA_pol_sigma70_r4_t2"/>
</dbReference>
<dbReference type="AlphaFoldDB" id="A0A2H0R4W9"/>
<comment type="caution">
    <text evidence="8">The sequence shown here is derived from an EMBL/GenBank/DDBJ whole genome shotgun (WGS) entry which is preliminary data.</text>
</comment>
<gene>
    <name evidence="8" type="ORF">COV31_00430</name>
</gene>
<dbReference type="InterPro" id="IPR013324">
    <property type="entry name" value="RNA_pol_sigma_r3/r4-like"/>
</dbReference>
<accession>A0A2H0R4W9</accession>
<evidence type="ECO:0000259" key="7">
    <source>
        <dbReference type="Pfam" id="PF08281"/>
    </source>
</evidence>
<dbReference type="Gene3D" id="1.10.10.10">
    <property type="entry name" value="Winged helix-like DNA-binding domain superfamily/Winged helix DNA-binding domain"/>
    <property type="match status" value="1"/>
</dbReference>
<dbReference type="Pfam" id="PF04542">
    <property type="entry name" value="Sigma70_r2"/>
    <property type="match status" value="1"/>
</dbReference>
<evidence type="ECO:0000313" key="9">
    <source>
        <dbReference type="Proteomes" id="UP000230232"/>
    </source>
</evidence>
<evidence type="ECO:0008006" key="10">
    <source>
        <dbReference type="Google" id="ProtNLM"/>
    </source>
</evidence>
<sequence length="171" mass="20598">MNEGQGKKFVAVYRQYFPKIYKYCLFRLNSKEDAEDLTEQTFLRTWDYLIQGNEIENFRAFLFRVAHNQVIDLYSKREIDRKHSEPLINQEGRERDLPDETDLLADNQEKELYQEAQEELDQLKPEYREVMILYYVEDLDLSEIAEILGLTEGNVRVRLHRARNKLKEAMR</sequence>
<name>A0A2H0R4W9_9BACT</name>
<evidence type="ECO:0000256" key="2">
    <source>
        <dbReference type="ARBA" id="ARBA00023015"/>
    </source>
</evidence>
<organism evidence="8 9">
    <name type="scientific">Candidatus Yanofskybacteria bacterium CG10_big_fil_rev_8_21_14_0_10_46_23</name>
    <dbReference type="NCBI Taxonomy" id="1975098"/>
    <lineage>
        <taxon>Bacteria</taxon>
        <taxon>Candidatus Yanofskyibacteriota</taxon>
    </lineage>
</organism>
<keyword evidence="3" id="KW-0731">Sigma factor</keyword>
<evidence type="ECO:0000256" key="5">
    <source>
        <dbReference type="ARBA" id="ARBA00023163"/>
    </source>
</evidence>
<dbReference type="SUPFAM" id="SSF88659">
    <property type="entry name" value="Sigma3 and sigma4 domains of RNA polymerase sigma factors"/>
    <property type="match status" value="1"/>
</dbReference>
<dbReference type="Pfam" id="PF08281">
    <property type="entry name" value="Sigma70_r4_2"/>
    <property type="match status" value="1"/>
</dbReference>